<dbReference type="InterPro" id="IPR004314">
    <property type="entry name" value="Neprosin"/>
</dbReference>
<dbReference type="Gene3D" id="3.90.1320.10">
    <property type="entry name" value="Outer-capsid protein sigma 3, large lobe"/>
    <property type="match status" value="1"/>
</dbReference>
<evidence type="ECO:0000313" key="2">
    <source>
        <dbReference type="EMBL" id="CAI9115727.1"/>
    </source>
</evidence>
<sequence>MDANIIVILFGMFIFSFSKFGIEGRRVVTEGRLRYSTAKTIHGDIYDCVDRTSQPGFKEAALLKTLQRFNNQSVNVTSKHKGFDLDKIWEGKRCPTGTVPIPRKTGNINPIPIPTLNQSLAYQGGTEFAGIVVNQPGLTGAYAQIALWNPQPVNPGQFSAASILIENGLDVIEAGWIVHPDLYGDTRTRLYTAWRSARGGSYNTDNPGFILFSDEIPLNYVFPRTSNKAKERDQFSLMIQVGDVAGNWYLTVNDIDLGYWRAAVVPNLSKSGTTIRFGGQVYNHPPVQQDSPPMGSGTYAGDNPTKTNYMQHVTVLLNEFKPPPSYQKVESRCYFTGSDGYHGLNGIDAFHFLFGGTGGHDRTTCYY</sequence>
<accession>A0AAV1E7R9</accession>
<dbReference type="Pfam" id="PF03080">
    <property type="entry name" value="Neprosin"/>
    <property type="match status" value="1"/>
</dbReference>
<organism evidence="2 3">
    <name type="scientific">Oldenlandia corymbosa var. corymbosa</name>
    <dbReference type="NCBI Taxonomy" id="529605"/>
    <lineage>
        <taxon>Eukaryota</taxon>
        <taxon>Viridiplantae</taxon>
        <taxon>Streptophyta</taxon>
        <taxon>Embryophyta</taxon>
        <taxon>Tracheophyta</taxon>
        <taxon>Spermatophyta</taxon>
        <taxon>Magnoliopsida</taxon>
        <taxon>eudicotyledons</taxon>
        <taxon>Gunneridae</taxon>
        <taxon>Pentapetalae</taxon>
        <taxon>asterids</taxon>
        <taxon>lamiids</taxon>
        <taxon>Gentianales</taxon>
        <taxon>Rubiaceae</taxon>
        <taxon>Rubioideae</taxon>
        <taxon>Spermacoceae</taxon>
        <taxon>Hedyotis-Oldenlandia complex</taxon>
        <taxon>Oldenlandia</taxon>
    </lineage>
</organism>
<dbReference type="InterPro" id="IPR053168">
    <property type="entry name" value="Glutamic_endopeptidase"/>
</dbReference>
<reference evidence="2" key="1">
    <citation type="submission" date="2023-03" db="EMBL/GenBank/DDBJ databases">
        <authorList>
            <person name="Julca I."/>
        </authorList>
    </citation>
    <scope>NUCLEOTIDE SEQUENCE</scope>
</reference>
<dbReference type="Proteomes" id="UP001161247">
    <property type="component" value="Chromosome 8"/>
</dbReference>
<keyword evidence="3" id="KW-1185">Reference proteome</keyword>
<gene>
    <name evidence="2" type="ORF">OLC1_LOCUS22196</name>
</gene>
<protein>
    <submittedName>
        <fullName evidence="2">OLC1v1016713C1</fullName>
    </submittedName>
</protein>
<evidence type="ECO:0000313" key="3">
    <source>
        <dbReference type="Proteomes" id="UP001161247"/>
    </source>
</evidence>
<name>A0AAV1E7R9_OLDCO</name>
<dbReference type="PANTHER" id="PTHR31589">
    <property type="entry name" value="PROTEIN, PUTATIVE (DUF239)-RELATED-RELATED"/>
    <property type="match status" value="1"/>
</dbReference>
<dbReference type="EMBL" id="OX459125">
    <property type="protein sequence ID" value="CAI9115727.1"/>
    <property type="molecule type" value="Genomic_DNA"/>
</dbReference>
<dbReference type="AlphaFoldDB" id="A0AAV1E7R9"/>
<evidence type="ECO:0000259" key="1">
    <source>
        <dbReference type="PROSITE" id="PS52045"/>
    </source>
</evidence>
<feature type="domain" description="Neprosin PEP catalytic" evidence="1">
    <location>
        <begin position="119"/>
        <end position="366"/>
    </location>
</feature>
<proteinExistence type="predicted"/>
<dbReference type="PROSITE" id="PS52045">
    <property type="entry name" value="NEPROSIN_PEP_CD"/>
    <property type="match status" value="1"/>
</dbReference>
<dbReference type="PANTHER" id="PTHR31589:SF110">
    <property type="entry name" value="PROTEIN, PUTATIVE (DUF239)-RELATED"/>
    <property type="match status" value="1"/>
</dbReference>